<name>A0A6G4W6T6_9HYPH</name>
<protein>
    <submittedName>
        <fullName evidence="1">Uncharacterized protein</fullName>
    </submittedName>
</protein>
<evidence type="ECO:0000313" key="2">
    <source>
        <dbReference type="Proteomes" id="UP001642900"/>
    </source>
</evidence>
<reference evidence="1 2" key="1">
    <citation type="submission" date="2020-02" db="EMBL/GenBank/DDBJ databases">
        <title>Genome sequence of strain CCNWXJ40-4.</title>
        <authorList>
            <person name="Gao J."/>
            <person name="Sun J."/>
        </authorList>
    </citation>
    <scope>NUCLEOTIDE SEQUENCE [LARGE SCALE GENOMIC DNA]</scope>
    <source>
        <strain evidence="1 2">CCNWXJ 40-4</strain>
    </source>
</reference>
<keyword evidence="2" id="KW-1185">Reference proteome</keyword>
<organism evidence="1 2">
    <name type="scientific">Allomesorhizobium camelthorni</name>
    <dbReference type="NCBI Taxonomy" id="475069"/>
    <lineage>
        <taxon>Bacteria</taxon>
        <taxon>Pseudomonadati</taxon>
        <taxon>Pseudomonadota</taxon>
        <taxon>Alphaproteobacteria</taxon>
        <taxon>Hyphomicrobiales</taxon>
        <taxon>Phyllobacteriaceae</taxon>
        <taxon>Allomesorhizobium</taxon>
    </lineage>
</organism>
<sequence>MSDKALWAKCKECSHVWAVAYLPMELEKVAKLALAARCPKCASASIAVASKADVPADGAPA</sequence>
<gene>
    <name evidence="1" type="ORF">G6N73_04575</name>
</gene>
<dbReference type="Proteomes" id="UP001642900">
    <property type="component" value="Unassembled WGS sequence"/>
</dbReference>
<dbReference type="RefSeq" id="WP_165023982.1">
    <property type="nucleotide sequence ID" value="NZ_JAAKZF010000003.1"/>
</dbReference>
<comment type="caution">
    <text evidence="1">The sequence shown here is derived from an EMBL/GenBank/DDBJ whole genome shotgun (WGS) entry which is preliminary data.</text>
</comment>
<dbReference type="AlphaFoldDB" id="A0A6G4W6T6"/>
<accession>A0A6G4W6T6</accession>
<evidence type="ECO:0000313" key="1">
    <source>
        <dbReference type="EMBL" id="NGO50461.1"/>
    </source>
</evidence>
<dbReference type="EMBL" id="JAAKZF010000003">
    <property type="protein sequence ID" value="NGO50461.1"/>
    <property type="molecule type" value="Genomic_DNA"/>
</dbReference>
<proteinExistence type="predicted"/>